<dbReference type="Proteomes" id="UP000064967">
    <property type="component" value="Chromosome"/>
</dbReference>
<dbReference type="EMBL" id="CP012333">
    <property type="protein sequence ID" value="AKU97458.1"/>
    <property type="molecule type" value="Genomic_DNA"/>
</dbReference>
<evidence type="ECO:0000313" key="2">
    <source>
        <dbReference type="EMBL" id="AKU97458.1"/>
    </source>
</evidence>
<organism evidence="2 3">
    <name type="scientific">Labilithrix luteola</name>
    <dbReference type="NCBI Taxonomy" id="1391654"/>
    <lineage>
        <taxon>Bacteria</taxon>
        <taxon>Pseudomonadati</taxon>
        <taxon>Myxococcota</taxon>
        <taxon>Polyangia</taxon>
        <taxon>Polyangiales</taxon>
        <taxon>Labilitrichaceae</taxon>
        <taxon>Labilithrix</taxon>
    </lineage>
</organism>
<dbReference type="KEGG" id="llu:AKJ09_04122"/>
<evidence type="ECO:0000256" key="1">
    <source>
        <dbReference type="SAM" id="Phobius"/>
    </source>
</evidence>
<dbReference type="RefSeq" id="WP_146648587.1">
    <property type="nucleotide sequence ID" value="NZ_CP012333.1"/>
</dbReference>
<keyword evidence="1" id="KW-0812">Transmembrane</keyword>
<name>A0A0K1PV98_9BACT</name>
<feature type="transmembrane region" description="Helical" evidence="1">
    <location>
        <begin position="24"/>
        <end position="45"/>
    </location>
</feature>
<protein>
    <submittedName>
        <fullName evidence="2">Phage terminase, small subunit</fullName>
    </submittedName>
</protein>
<keyword evidence="1" id="KW-0472">Membrane</keyword>
<keyword evidence="3" id="KW-1185">Reference proteome</keyword>
<proteinExistence type="predicted"/>
<evidence type="ECO:0000313" key="3">
    <source>
        <dbReference type="Proteomes" id="UP000064967"/>
    </source>
</evidence>
<dbReference type="AlphaFoldDB" id="A0A0K1PV98"/>
<dbReference type="OrthoDB" id="574431at2"/>
<dbReference type="STRING" id="1391654.AKJ09_04122"/>
<gene>
    <name evidence="2" type="ORF">AKJ09_04122</name>
</gene>
<accession>A0A0K1PV98</accession>
<reference evidence="2 3" key="1">
    <citation type="submission" date="2015-08" db="EMBL/GenBank/DDBJ databases">
        <authorList>
            <person name="Babu N.S."/>
            <person name="Beckwith C.J."/>
            <person name="Beseler K.G."/>
            <person name="Brison A."/>
            <person name="Carone J.V."/>
            <person name="Caskin T.P."/>
            <person name="Diamond M."/>
            <person name="Durham M.E."/>
            <person name="Foxe J.M."/>
            <person name="Go M."/>
            <person name="Henderson B.A."/>
            <person name="Jones I.B."/>
            <person name="McGettigan J.A."/>
            <person name="Micheletti S.J."/>
            <person name="Nasrallah M.E."/>
            <person name="Ortiz D."/>
            <person name="Piller C.R."/>
            <person name="Privatt S.R."/>
            <person name="Schneider S.L."/>
            <person name="Sharp S."/>
            <person name="Smith T.C."/>
            <person name="Stanton J.D."/>
            <person name="Ullery H.E."/>
            <person name="Wilson R.J."/>
            <person name="Serrano M.G."/>
            <person name="Buck G."/>
            <person name="Lee V."/>
            <person name="Wang Y."/>
            <person name="Carvalho R."/>
            <person name="Voegtly L."/>
            <person name="Shi R."/>
            <person name="Duckworth R."/>
            <person name="Johnson A."/>
            <person name="Loviza R."/>
            <person name="Walstead R."/>
            <person name="Shah Z."/>
            <person name="Kiflezghi M."/>
            <person name="Wade K."/>
            <person name="Ball S.L."/>
            <person name="Bradley K.W."/>
            <person name="Asai D.J."/>
            <person name="Bowman C.A."/>
            <person name="Russell D.A."/>
            <person name="Pope W.H."/>
            <person name="Jacobs-Sera D."/>
            <person name="Hendrix R.W."/>
            <person name="Hatfull G.F."/>
        </authorList>
    </citation>
    <scope>NUCLEOTIDE SEQUENCE [LARGE SCALE GENOMIC DNA]</scope>
    <source>
        <strain evidence="2 3">DSM 27648</strain>
    </source>
</reference>
<sequence length="122" mass="13378">MTTTNLESSPWNAYRRVHRSRKNLLVHLLAVPVFIAGTALVVFGLVELSPWPVLGGVVAMALSMAVQGAGHATEACKVEPFSSPFGFVRRIFTEQLVTFPRYVLSGELARVWREAGDHRASA</sequence>
<keyword evidence="1" id="KW-1133">Transmembrane helix</keyword>